<feature type="repeat" description="Solcar" evidence="8">
    <location>
        <begin position="18"/>
        <end position="107"/>
    </location>
</feature>
<feature type="repeat" description="Solcar" evidence="8">
    <location>
        <begin position="116"/>
        <end position="201"/>
    </location>
</feature>
<evidence type="ECO:0000256" key="6">
    <source>
        <dbReference type="ARBA" id="ARBA00022989"/>
    </source>
</evidence>
<reference evidence="11" key="1">
    <citation type="submission" date="2025-08" db="UniProtKB">
        <authorList>
            <consortium name="RefSeq"/>
        </authorList>
    </citation>
    <scope>IDENTIFICATION</scope>
</reference>
<gene>
    <name evidence="11" type="primary">LOC113469343</name>
</gene>
<dbReference type="GO" id="GO:0016020">
    <property type="term" value="C:membrane"/>
    <property type="evidence" value="ECO:0007669"/>
    <property type="project" value="UniProtKB-SubCell"/>
</dbReference>
<dbReference type="InterPro" id="IPR018108">
    <property type="entry name" value="MCP_transmembrane"/>
</dbReference>
<dbReference type="KEGG" id="dci:113469343"/>
<comment type="subcellular location">
    <subcellularLocation>
        <location evidence="1">Membrane</location>
        <topology evidence="1">Multi-pass membrane protein</topology>
    </subcellularLocation>
</comment>
<comment type="similarity">
    <text evidence="2 9">Belongs to the mitochondrial carrier (TC 2.A.29) family.</text>
</comment>
<evidence type="ECO:0000256" key="7">
    <source>
        <dbReference type="ARBA" id="ARBA00023136"/>
    </source>
</evidence>
<dbReference type="PaxDb" id="121845-A0A3Q0J727"/>
<dbReference type="Proteomes" id="UP000079169">
    <property type="component" value="Unplaced"/>
</dbReference>
<dbReference type="InterPro" id="IPR050391">
    <property type="entry name" value="Mito_Metabolite_Transporter"/>
</dbReference>
<dbReference type="SUPFAM" id="SSF103506">
    <property type="entry name" value="Mitochondrial carrier"/>
    <property type="match status" value="1"/>
</dbReference>
<protein>
    <submittedName>
        <fullName evidence="11">Mitochondrial uncoupling protein 2-like</fullName>
    </submittedName>
</protein>
<accession>A0A3Q0J727</accession>
<dbReference type="PANTHER" id="PTHR45618">
    <property type="entry name" value="MITOCHONDRIAL DICARBOXYLATE CARRIER-RELATED"/>
    <property type="match status" value="1"/>
</dbReference>
<evidence type="ECO:0000256" key="9">
    <source>
        <dbReference type="RuleBase" id="RU000488"/>
    </source>
</evidence>
<dbReference type="InterPro" id="IPR023395">
    <property type="entry name" value="MCP_dom_sf"/>
</dbReference>
<evidence type="ECO:0000313" key="10">
    <source>
        <dbReference type="Proteomes" id="UP000079169"/>
    </source>
</evidence>
<sequence length="213" mass="23232">TSNLPTFSSLLPGNTSHISIMARVGAGMTTGCLAVLIAQPTDVVKVRFQAQLRGSSNNRYSNTLQAYAKIAREEGAKGLWKGTASNASRNAIVNVSEIVCYDIIKEFFVSRKILEDAMPCHFTSAVIAGFCATLVASPVDVVKTRYMNSKPGTYSGAANCAAQMFSQEGFNAFYKGFTPSFCRLVTWNIVLWLSYEQIKLAINSHILVHEETV</sequence>
<evidence type="ECO:0000313" key="11">
    <source>
        <dbReference type="RefSeq" id="XP_026682758.1"/>
    </source>
</evidence>
<keyword evidence="5" id="KW-0677">Repeat</keyword>
<name>A0A3Q0J727_DIACI</name>
<dbReference type="Gene3D" id="1.50.40.10">
    <property type="entry name" value="Mitochondrial carrier domain"/>
    <property type="match status" value="1"/>
</dbReference>
<dbReference type="Pfam" id="PF00153">
    <property type="entry name" value="Mito_carr"/>
    <property type="match status" value="2"/>
</dbReference>
<keyword evidence="7 8" id="KW-0472">Membrane</keyword>
<feature type="non-terminal residue" evidence="11">
    <location>
        <position position="1"/>
    </location>
</feature>
<dbReference type="AlphaFoldDB" id="A0A3Q0J727"/>
<keyword evidence="3 9" id="KW-0813">Transport</keyword>
<dbReference type="GeneID" id="113469343"/>
<evidence type="ECO:0000256" key="1">
    <source>
        <dbReference type="ARBA" id="ARBA00004141"/>
    </source>
</evidence>
<dbReference type="STRING" id="121845.A0A3Q0J727"/>
<keyword evidence="4 8" id="KW-0812">Transmembrane</keyword>
<proteinExistence type="inferred from homology"/>
<keyword evidence="10" id="KW-1185">Reference proteome</keyword>
<evidence type="ECO:0000256" key="3">
    <source>
        <dbReference type="ARBA" id="ARBA00022448"/>
    </source>
</evidence>
<evidence type="ECO:0000256" key="5">
    <source>
        <dbReference type="ARBA" id="ARBA00022737"/>
    </source>
</evidence>
<evidence type="ECO:0000256" key="8">
    <source>
        <dbReference type="PROSITE-ProRule" id="PRU00282"/>
    </source>
</evidence>
<keyword evidence="6" id="KW-1133">Transmembrane helix</keyword>
<evidence type="ECO:0000256" key="2">
    <source>
        <dbReference type="ARBA" id="ARBA00006375"/>
    </source>
</evidence>
<evidence type="ECO:0000256" key="4">
    <source>
        <dbReference type="ARBA" id="ARBA00022692"/>
    </source>
</evidence>
<dbReference type="RefSeq" id="XP_026682758.1">
    <property type="nucleotide sequence ID" value="XM_026826957.1"/>
</dbReference>
<dbReference type="PROSITE" id="PS50920">
    <property type="entry name" value="SOLCAR"/>
    <property type="match status" value="2"/>
</dbReference>
<organism evidence="10 11">
    <name type="scientific">Diaphorina citri</name>
    <name type="common">Asian citrus psyllid</name>
    <dbReference type="NCBI Taxonomy" id="121845"/>
    <lineage>
        <taxon>Eukaryota</taxon>
        <taxon>Metazoa</taxon>
        <taxon>Ecdysozoa</taxon>
        <taxon>Arthropoda</taxon>
        <taxon>Hexapoda</taxon>
        <taxon>Insecta</taxon>
        <taxon>Pterygota</taxon>
        <taxon>Neoptera</taxon>
        <taxon>Paraneoptera</taxon>
        <taxon>Hemiptera</taxon>
        <taxon>Sternorrhyncha</taxon>
        <taxon>Psylloidea</taxon>
        <taxon>Psyllidae</taxon>
        <taxon>Diaphorininae</taxon>
        <taxon>Diaphorina</taxon>
    </lineage>
</organism>